<dbReference type="Pfam" id="PF14033">
    <property type="entry name" value="DUF4246"/>
    <property type="match status" value="1"/>
</dbReference>
<feature type="domain" description="DUF4246" evidence="2">
    <location>
        <begin position="14"/>
        <end position="69"/>
    </location>
</feature>
<evidence type="ECO:0000313" key="4">
    <source>
        <dbReference type="Proteomes" id="UP000837801"/>
    </source>
</evidence>
<evidence type="ECO:0000259" key="2">
    <source>
        <dbReference type="Pfam" id="PF21666"/>
    </source>
</evidence>
<feature type="domain" description="DUF4246" evidence="1">
    <location>
        <begin position="83"/>
        <end position="499"/>
    </location>
</feature>
<dbReference type="AlphaFoldDB" id="A0A9P0QK48"/>
<accession>A0A9P0QK48</accession>
<dbReference type="OrthoDB" id="415532at2759"/>
<dbReference type="PANTHER" id="PTHR33119">
    <property type="entry name" value="IFI3P"/>
    <property type="match status" value="1"/>
</dbReference>
<dbReference type="EMBL" id="CAKXYY010000002">
    <property type="protein sequence ID" value="CAH2350616.1"/>
    <property type="molecule type" value="Genomic_DNA"/>
</dbReference>
<dbReference type="Pfam" id="PF21666">
    <property type="entry name" value="DUF4246_N"/>
    <property type="match status" value="1"/>
</dbReference>
<dbReference type="InterPro" id="IPR025340">
    <property type="entry name" value="DUF4246"/>
</dbReference>
<name>A0A9P0QK48_9ASCO</name>
<organism evidence="3 4">
    <name type="scientific">[Candida] railenensis</name>
    <dbReference type="NCBI Taxonomy" id="45579"/>
    <lineage>
        <taxon>Eukaryota</taxon>
        <taxon>Fungi</taxon>
        <taxon>Dikarya</taxon>
        <taxon>Ascomycota</taxon>
        <taxon>Saccharomycotina</taxon>
        <taxon>Pichiomycetes</taxon>
        <taxon>Debaryomycetaceae</taxon>
        <taxon>Kurtzmaniella</taxon>
    </lineage>
</organism>
<evidence type="ECO:0000313" key="3">
    <source>
        <dbReference type="EMBL" id="CAH2350616.1"/>
    </source>
</evidence>
<reference evidence="3" key="1">
    <citation type="submission" date="2022-03" db="EMBL/GenBank/DDBJ databases">
        <authorList>
            <person name="Legras J.-L."/>
            <person name="Devillers H."/>
            <person name="Grondin C."/>
        </authorList>
    </citation>
    <scope>NUCLEOTIDE SEQUENCE</scope>
    <source>
        <strain evidence="3">CLIB 1423</strain>
    </source>
</reference>
<keyword evidence="4" id="KW-1185">Reference proteome</keyword>
<proteinExistence type="predicted"/>
<protein>
    <submittedName>
        <fullName evidence="3">Uncharacterized protein</fullName>
    </submittedName>
</protein>
<dbReference type="InterPro" id="IPR049207">
    <property type="entry name" value="DUF4246_N"/>
</dbReference>
<comment type="caution">
    <text evidence="3">The sequence shown here is derived from an EMBL/GenBank/DDBJ whole genome shotgun (WGS) entry which is preliminary data.</text>
</comment>
<sequence>MNFDYGIVRPNRFPESRFPHPFFYNHQDSEAIKYSEEWNIIYISQLIREKPEWKRKSKQISIVANWKSEIESQFRDKTDYFEDIWDYVMKELEWYIGVERNFPGLEKNGFTIGCDDKVVFSDTVVSSKTKEKLATCVNNFVEHEFKDTGPEYHPGSNDQVVDIVHPSLYPLQYGVTPYNATRNEKGMSIIQFDESVGKCKYGPDIWAQSESFSWLPALMSLSKDSWNSTTYHFQSYINNLHPKYEDLYHVIEDVFNAAVPGLNFVLSRYKTKAFNRIPISESSYYTEEWEKMTEDYWEKEEQENISNDEYETFHAQRVNYLKPLSINYEVDPPVDYTFDIRDTFGYLKVIVKLANIELTPEKPFYAGGTWHIEGTINEDIVATILYYYNCNNITESRLTFRSSFEDPDYDQGDTIALDKLFGLKDGDIMNRIVGDIKCQEDRLLVFPNGFQHKVESFGLEDKTRAGHRKILCMFLVDPYNDKVVTSAQVPPQQYSWYEQDRIDEPIREQYLKEKAELDVNNEFFNPPDKWDMLQFFGSKWRQEVDELKNEGGRVSWPMSLDEAREIRKKLMDERKVPEDPEDGLAFTREFALCEH</sequence>
<dbReference type="PANTHER" id="PTHR33119:SF1">
    <property type="entry name" value="FE2OG DIOXYGENASE DOMAIN-CONTAINING PROTEIN"/>
    <property type="match status" value="1"/>
</dbReference>
<evidence type="ECO:0000259" key="1">
    <source>
        <dbReference type="Pfam" id="PF14033"/>
    </source>
</evidence>
<dbReference type="Proteomes" id="UP000837801">
    <property type="component" value="Unassembled WGS sequence"/>
</dbReference>
<dbReference type="InterPro" id="IPR049192">
    <property type="entry name" value="DUF4246_C"/>
</dbReference>
<gene>
    <name evidence="3" type="ORF">CLIB1423_02S01156</name>
</gene>